<gene>
    <name evidence="2" type="ORF">A2U01_0018443</name>
</gene>
<protein>
    <submittedName>
        <fullName evidence="2">Uncharacterized protein</fullName>
    </submittedName>
</protein>
<dbReference type="Proteomes" id="UP000265520">
    <property type="component" value="Unassembled WGS sequence"/>
</dbReference>
<feature type="compositionally biased region" description="Basic residues" evidence="1">
    <location>
        <begin position="59"/>
        <end position="68"/>
    </location>
</feature>
<accession>A0A392NEG5</accession>
<sequence length="164" mass="17944">VVPNPPSGEPILSKSGARDIETVVSSPVAGAQVPTPITKKRLRKGNSSGVGQQKEMHQNRMKRKARGLLRHSIHSLKKVARLPSKDRREGSDKMAVEDVWGIGKAIGLSLRVTIQICSVCYLGRLRPSRKQSYTGVMISFVRPCGGTPLMGIPIAPRLERREVC</sequence>
<feature type="region of interest" description="Disordered" evidence="1">
    <location>
        <begin position="24"/>
        <end position="68"/>
    </location>
</feature>
<organism evidence="2 3">
    <name type="scientific">Trifolium medium</name>
    <dbReference type="NCBI Taxonomy" id="97028"/>
    <lineage>
        <taxon>Eukaryota</taxon>
        <taxon>Viridiplantae</taxon>
        <taxon>Streptophyta</taxon>
        <taxon>Embryophyta</taxon>
        <taxon>Tracheophyta</taxon>
        <taxon>Spermatophyta</taxon>
        <taxon>Magnoliopsida</taxon>
        <taxon>eudicotyledons</taxon>
        <taxon>Gunneridae</taxon>
        <taxon>Pentapetalae</taxon>
        <taxon>rosids</taxon>
        <taxon>fabids</taxon>
        <taxon>Fabales</taxon>
        <taxon>Fabaceae</taxon>
        <taxon>Papilionoideae</taxon>
        <taxon>50 kb inversion clade</taxon>
        <taxon>NPAAA clade</taxon>
        <taxon>Hologalegina</taxon>
        <taxon>IRL clade</taxon>
        <taxon>Trifolieae</taxon>
        <taxon>Trifolium</taxon>
    </lineage>
</organism>
<dbReference type="AlphaFoldDB" id="A0A392NEG5"/>
<dbReference type="EMBL" id="LXQA010034988">
    <property type="protein sequence ID" value="MCH97448.1"/>
    <property type="molecule type" value="Genomic_DNA"/>
</dbReference>
<reference evidence="2 3" key="1">
    <citation type="journal article" date="2018" name="Front. Plant Sci.">
        <title>Red Clover (Trifolium pratense) and Zigzag Clover (T. medium) - A Picture of Genomic Similarities and Differences.</title>
        <authorList>
            <person name="Dluhosova J."/>
            <person name="Istvanek J."/>
            <person name="Nedelnik J."/>
            <person name="Repkova J."/>
        </authorList>
    </citation>
    <scope>NUCLEOTIDE SEQUENCE [LARGE SCALE GENOMIC DNA]</scope>
    <source>
        <strain evidence="3">cv. 10/8</strain>
        <tissue evidence="2">Leaf</tissue>
    </source>
</reference>
<feature type="non-terminal residue" evidence="2">
    <location>
        <position position="1"/>
    </location>
</feature>
<keyword evidence="3" id="KW-1185">Reference proteome</keyword>
<comment type="caution">
    <text evidence="2">The sequence shown here is derived from an EMBL/GenBank/DDBJ whole genome shotgun (WGS) entry which is preliminary data.</text>
</comment>
<proteinExistence type="predicted"/>
<evidence type="ECO:0000313" key="2">
    <source>
        <dbReference type="EMBL" id="MCH97448.1"/>
    </source>
</evidence>
<evidence type="ECO:0000256" key="1">
    <source>
        <dbReference type="SAM" id="MobiDB-lite"/>
    </source>
</evidence>
<evidence type="ECO:0000313" key="3">
    <source>
        <dbReference type="Proteomes" id="UP000265520"/>
    </source>
</evidence>
<name>A0A392NEG5_9FABA</name>